<feature type="compositionally biased region" description="Low complexity" evidence="2">
    <location>
        <begin position="201"/>
        <end position="217"/>
    </location>
</feature>
<feature type="region of interest" description="Disordered" evidence="2">
    <location>
        <begin position="31"/>
        <end position="268"/>
    </location>
</feature>
<evidence type="ECO:0000256" key="2">
    <source>
        <dbReference type="SAM" id="MobiDB-lite"/>
    </source>
</evidence>
<dbReference type="SUPFAM" id="SSF101152">
    <property type="entry name" value="Mob1/phocein"/>
    <property type="match status" value="1"/>
</dbReference>
<feature type="binding site" evidence="1">
    <location>
        <position position="906"/>
    </location>
    <ligand>
        <name>Zn(2+)</name>
        <dbReference type="ChEBI" id="CHEBI:29105"/>
    </ligand>
</feature>
<feature type="binding site" evidence="1">
    <location>
        <position position="1005"/>
    </location>
    <ligand>
        <name>Zn(2+)</name>
        <dbReference type="ChEBI" id="CHEBI:29105"/>
    </ligand>
</feature>
<dbReference type="SMART" id="SM01388">
    <property type="entry name" value="Mob1_phocein"/>
    <property type="match status" value="1"/>
</dbReference>
<dbReference type="InterPro" id="IPR014752">
    <property type="entry name" value="Arrestin-like_C"/>
</dbReference>
<feature type="binding site" evidence="1">
    <location>
        <position position="1000"/>
    </location>
    <ligand>
        <name>Zn(2+)</name>
        <dbReference type="ChEBI" id="CHEBI:29105"/>
    </ligand>
</feature>
<dbReference type="Pfam" id="PF03637">
    <property type="entry name" value="Mob1_phocein"/>
    <property type="match status" value="1"/>
</dbReference>
<evidence type="ECO:0000256" key="1">
    <source>
        <dbReference type="PIRSR" id="PIRSR605301-1"/>
    </source>
</evidence>
<dbReference type="Gene3D" id="2.60.40.640">
    <property type="match status" value="1"/>
</dbReference>
<dbReference type="VEuPathDB" id="FungiDB:AO090026000370"/>
<evidence type="ECO:0000313" key="3">
    <source>
        <dbReference type="EMBL" id="OOO14902.1"/>
    </source>
</evidence>
<reference evidence="3 4" key="1">
    <citation type="submission" date="2016-10" db="EMBL/GenBank/DDBJ databases">
        <title>Genome sequencing of Aspergillus oryzae BCC7051.</title>
        <authorList>
            <person name="Thammarongtham C."/>
            <person name="Vorapreeda T."/>
            <person name="Nookaew I."/>
            <person name="Srisuk T."/>
            <person name="Land M."/>
            <person name="Jeennor S."/>
            <person name="Laoteng K."/>
        </authorList>
    </citation>
    <scope>NUCLEOTIDE SEQUENCE [LARGE SCALE GENOMIC DNA]</scope>
    <source>
        <strain evidence="3 4">BCC7051</strain>
    </source>
</reference>
<feature type="binding site" evidence="1">
    <location>
        <position position="901"/>
    </location>
    <ligand>
        <name>Zn(2+)</name>
        <dbReference type="ChEBI" id="CHEBI:29105"/>
    </ligand>
</feature>
<evidence type="ECO:0000313" key="4">
    <source>
        <dbReference type="Proteomes" id="UP000190312"/>
    </source>
</evidence>
<dbReference type="InterPro" id="IPR005301">
    <property type="entry name" value="MOB_kinase_act_fam"/>
</dbReference>
<feature type="compositionally biased region" description="Pro residues" evidence="2">
    <location>
        <begin position="107"/>
        <end position="119"/>
    </location>
</feature>
<name>A0A1S9E0R2_ASPOZ</name>
<dbReference type="VEuPathDB" id="FungiDB:AO090026000371"/>
<organism evidence="3 4">
    <name type="scientific">Aspergillus oryzae</name>
    <name type="common">Yellow koji mold</name>
    <dbReference type="NCBI Taxonomy" id="5062"/>
    <lineage>
        <taxon>Eukaryota</taxon>
        <taxon>Fungi</taxon>
        <taxon>Dikarya</taxon>
        <taxon>Ascomycota</taxon>
        <taxon>Pezizomycotina</taxon>
        <taxon>Eurotiomycetes</taxon>
        <taxon>Eurotiomycetidae</taxon>
        <taxon>Eurotiales</taxon>
        <taxon>Aspergillaceae</taxon>
        <taxon>Aspergillus</taxon>
        <taxon>Aspergillus subgen. Circumdati</taxon>
    </lineage>
</organism>
<dbReference type="eggNOG" id="KOG4469">
    <property type="taxonomic scope" value="Eukaryota"/>
</dbReference>
<dbReference type="PANTHER" id="PTHR12507">
    <property type="entry name" value="REDUCED GROWTH PHENOTYPE 1 RGP1, YEAST -RELATED"/>
    <property type="match status" value="1"/>
</dbReference>
<feature type="compositionally biased region" description="Polar residues" evidence="2">
    <location>
        <begin position="36"/>
        <end position="65"/>
    </location>
</feature>
<accession>A0A1S9E0R2</accession>
<dbReference type="AlphaFoldDB" id="A0A1S9E0R2"/>
<sequence length="1055" mass="115718">MPSDIQVFVKWKDQTIFAGEDVECTITFKNVAEGNVESNNGRQLSPQRKPSRPGSSTPHSDSFFSLKSPRNLFSNPNRRSSTTFSRRSPSHRVSSSLSSPLVGSHSFPPPATPRNGPPPGHKHKRSISILSIDSEGGGDRTPKTSSPFTRSRPARGHGRSASLQVVPKRFEGYDDIFPKGGRHTTRGVPPPESPMNVSPQSLRVDVDAAARASRSRSGTMSPIKSAESPRGPARRPQLPPMDFKFPPPASDTSNHRSGASPTIPAGEHSNAVTVAKPNGKESSALAAPGHLPQLTKIMSTSSLSGSHRSSGEFYSVGNNSSETLQSEYTNYSMTVPRTPVSRHGRHMSSVDSAAWLPNGQTLLMGYAQISASFTVDGSLINQSAFEEVKRKGVVGDQGNAAGMSNGRSAASSDKNRKGGGFWGAFKWNAIEESINGLLSNNELDGLRDMRGVTSSRSIPLLSTSQSLLFVDLRLAPGEEQSYSFSFTLPRGLPASHKGKAIKISYNLVIGTQRPSVRNEPQRVNRITIPFRVFSGVDGQGDILGHDLMNPYVLLRDEARVQKVGPSPPPSTKSKSISGTTWNSAPEFLGYVDDILEQRSQGALLQPPETPLEKRPSHDLSLGPLSCKDAIDLAILRSNQALNSSRSPNRFEIARNGHRIAVVVLNRPAHRLGETIIATVNFAGTALPCYAVRATLETSEKVTGSLAVRSGASIRRATRKVHASFFENTLYSTRVVFSPAIPISATPTILTTGVNHEWELRFEFVTPNMHADSGVGPSGATLLETVHEDDRGRIMNALENIGCESFEITIPITVYGETVRERLPEENEGNARTRAPFKPRSAAKGTSSYQLRQFAEATLGSGSLRKAVMLPEGEDLNEWLAVNVVDFYNQINLLYGSITEFCSPQSCPEMKATDECVTFLGIVRITADTRDRFEYLWQDSEHFKRPTKMSAPEYIEHLMSWVQSNIDNEQMFPSRLGVPFPKAFTSLIRQIFKRLYRVYAHIYCHHYPVIVHLGLEPHLNTSFKHYVLFIDEHRLASGKDFWGPLGDLVESMLRSD</sequence>
<keyword evidence="1" id="KW-0479">Metal-binding</keyword>
<protein>
    <submittedName>
        <fullName evidence="3">Reduced growth phenotype protein 1</fullName>
    </submittedName>
</protein>
<feature type="compositionally biased region" description="Low complexity" evidence="2">
    <location>
        <begin position="74"/>
        <end position="106"/>
    </location>
</feature>
<dbReference type="Gene3D" id="1.20.140.30">
    <property type="entry name" value="MOB kinase activator"/>
    <property type="match status" value="1"/>
</dbReference>
<dbReference type="InterPro" id="IPR014848">
    <property type="entry name" value="Rgp1"/>
</dbReference>
<keyword evidence="1" id="KW-0862">Zinc</keyword>
<dbReference type="Proteomes" id="UP000190312">
    <property type="component" value="Unassembled WGS sequence"/>
</dbReference>
<gene>
    <name evidence="3" type="ORF">OAory_01034970</name>
</gene>
<dbReference type="EMBL" id="MKZY01000001">
    <property type="protein sequence ID" value="OOO14902.1"/>
    <property type="molecule type" value="Genomic_DNA"/>
</dbReference>
<dbReference type="OrthoDB" id="1918at2759"/>
<feature type="compositionally biased region" description="Polar residues" evidence="2">
    <location>
        <begin position="250"/>
        <end position="260"/>
    </location>
</feature>
<feature type="region of interest" description="Disordered" evidence="2">
    <location>
        <begin position="396"/>
        <end position="415"/>
    </location>
</feature>
<comment type="caution">
    <text evidence="3">The sequence shown here is derived from an EMBL/GenBank/DDBJ whole genome shotgun (WGS) entry which is preliminary data.</text>
</comment>
<proteinExistence type="predicted"/>
<dbReference type="InterPro" id="IPR036703">
    <property type="entry name" value="MOB_kinase_act_sf"/>
</dbReference>
<dbReference type="Pfam" id="PF08737">
    <property type="entry name" value="Rgp1"/>
    <property type="match status" value="1"/>
</dbReference>